<dbReference type="SUPFAM" id="SSF109854">
    <property type="entry name" value="DinB/YfiT-like putative metalloenzymes"/>
    <property type="match status" value="1"/>
</dbReference>
<protein>
    <submittedName>
        <fullName evidence="2">DinB family protein</fullName>
    </submittedName>
</protein>
<dbReference type="Gene3D" id="1.20.120.450">
    <property type="entry name" value="dinb family like domain"/>
    <property type="match status" value="1"/>
</dbReference>
<feature type="domain" description="DinB-like" evidence="1">
    <location>
        <begin position="8"/>
        <end position="160"/>
    </location>
</feature>
<keyword evidence="3" id="KW-1185">Reference proteome</keyword>
<dbReference type="InterPro" id="IPR024775">
    <property type="entry name" value="DinB-like"/>
</dbReference>
<evidence type="ECO:0000313" key="3">
    <source>
        <dbReference type="Proteomes" id="UP001056500"/>
    </source>
</evidence>
<dbReference type="RefSeq" id="WP_251875573.1">
    <property type="nucleotide sequence ID" value="NZ_CP098755.1"/>
</dbReference>
<dbReference type="EMBL" id="CP098755">
    <property type="protein sequence ID" value="USG68166.1"/>
    <property type="molecule type" value="Genomic_DNA"/>
</dbReference>
<evidence type="ECO:0000313" key="2">
    <source>
        <dbReference type="EMBL" id="USG68166.1"/>
    </source>
</evidence>
<gene>
    <name evidence="2" type="ORF">NDK47_13150</name>
</gene>
<organism evidence="2 3">
    <name type="scientific">Brevibacillus ruminantium</name>
    <dbReference type="NCBI Taxonomy" id="2950604"/>
    <lineage>
        <taxon>Bacteria</taxon>
        <taxon>Bacillati</taxon>
        <taxon>Bacillota</taxon>
        <taxon>Bacilli</taxon>
        <taxon>Bacillales</taxon>
        <taxon>Paenibacillaceae</taxon>
        <taxon>Brevibacillus</taxon>
    </lineage>
</organism>
<sequence length="167" mass="19317">MNSYEENLRTTREQLLHEISSLSFDEFNLQFEMGKWSIAQVCHHLLITETLFAKAIVFGLKQNQKNATDTEHIPIQFVSDRSNKIKAPKISEPSSEPFQVQQIIEQLSDSRKKVIDVLRSIDDKSVLKAIAVEHPVVGNLPLDQWVELLYLHEQRHIEQIKDLKAQC</sequence>
<accession>A0ABY4WLY4</accession>
<dbReference type="Pfam" id="PF12867">
    <property type="entry name" value="DinB_2"/>
    <property type="match status" value="1"/>
</dbReference>
<reference evidence="2" key="1">
    <citation type="submission" date="2022-06" db="EMBL/GenBank/DDBJ databases">
        <title>Genome sequencing of Brevibacillus sp. BB3-R1.</title>
        <authorList>
            <person name="Heo J."/>
            <person name="Lee D."/>
            <person name="Won M."/>
            <person name="Han B.-H."/>
            <person name="Hong S.-B."/>
            <person name="Kwon S.-W."/>
        </authorList>
    </citation>
    <scope>NUCLEOTIDE SEQUENCE</scope>
    <source>
        <strain evidence="2">BB3-R1</strain>
    </source>
</reference>
<proteinExistence type="predicted"/>
<dbReference type="Proteomes" id="UP001056500">
    <property type="component" value="Chromosome"/>
</dbReference>
<evidence type="ECO:0000259" key="1">
    <source>
        <dbReference type="Pfam" id="PF12867"/>
    </source>
</evidence>
<dbReference type="InterPro" id="IPR034660">
    <property type="entry name" value="DinB/YfiT-like"/>
</dbReference>
<name>A0ABY4WLY4_9BACL</name>